<evidence type="ECO:0000313" key="1">
    <source>
        <dbReference type="EMBL" id="PLN78148.1"/>
    </source>
</evidence>
<dbReference type="EMBL" id="KZ559582">
    <property type="protein sequence ID" value="PLN78148.1"/>
    <property type="molecule type" value="Genomic_DNA"/>
</dbReference>
<dbReference type="AlphaFoldDB" id="A0A2J5HLW4"/>
<evidence type="ECO:0000313" key="2">
    <source>
        <dbReference type="Proteomes" id="UP000235023"/>
    </source>
</evidence>
<sequence>MAFSPPPKMYQLALSLGRPSCTTAVILVAKRDHIVSNRRLRGAGNNTPEFYLVRLSFGTSERDISEKSSFYMLKACV</sequence>
<protein>
    <submittedName>
        <fullName evidence="1">Uncharacterized protein</fullName>
    </submittedName>
</protein>
<organism evidence="1 2">
    <name type="scientific">Aspergillus taichungensis</name>
    <dbReference type="NCBI Taxonomy" id="482145"/>
    <lineage>
        <taxon>Eukaryota</taxon>
        <taxon>Fungi</taxon>
        <taxon>Dikarya</taxon>
        <taxon>Ascomycota</taxon>
        <taxon>Pezizomycotina</taxon>
        <taxon>Eurotiomycetes</taxon>
        <taxon>Eurotiomycetidae</taxon>
        <taxon>Eurotiales</taxon>
        <taxon>Aspergillaceae</taxon>
        <taxon>Aspergillus</taxon>
        <taxon>Aspergillus subgen. Circumdati</taxon>
    </lineage>
</organism>
<keyword evidence="2" id="KW-1185">Reference proteome</keyword>
<gene>
    <name evidence="1" type="ORF">BDW42DRAFT_175513</name>
</gene>
<reference evidence="2" key="1">
    <citation type="submission" date="2017-12" db="EMBL/GenBank/DDBJ databases">
        <authorList>
            <consortium name="DOE Joint Genome Institute"/>
            <person name="Mondo S.J."/>
            <person name="Kjaerbolling I."/>
            <person name="Vesth T.C."/>
            <person name="Frisvad J.C."/>
            <person name="Nybo J.L."/>
            <person name="Theobald S."/>
            <person name="Kuo A."/>
            <person name="Bowyer P."/>
            <person name="Matsuda Y."/>
            <person name="Lyhne E.K."/>
            <person name="Kogle M.E."/>
            <person name="Clum A."/>
            <person name="Lipzen A."/>
            <person name="Salamov A."/>
            <person name="Ngan C.Y."/>
            <person name="Daum C."/>
            <person name="Chiniquy J."/>
            <person name="Barry K."/>
            <person name="LaButti K."/>
            <person name="Haridas S."/>
            <person name="Simmons B.A."/>
            <person name="Magnuson J.K."/>
            <person name="Mortensen U.H."/>
            <person name="Larsen T.O."/>
            <person name="Grigoriev I.V."/>
            <person name="Baker S.E."/>
            <person name="Andersen M.R."/>
            <person name="Nordberg H.P."/>
            <person name="Cantor M.N."/>
            <person name="Hua S.X."/>
        </authorList>
    </citation>
    <scope>NUCLEOTIDE SEQUENCE [LARGE SCALE GENOMIC DNA]</scope>
    <source>
        <strain evidence="2">IBT 19404</strain>
    </source>
</reference>
<accession>A0A2J5HLW4</accession>
<proteinExistence type="predicted"/>
<dbReference type="Proteomes" id="UP000235023">
    <property type="component" value="Unassembled WGS sequence"/>
</dbReference>
<name>A0A2J5HLW4_9EURO</name>